<comment type="caution">
    <text evidence="1">The sequence shown here is derived from an EMBL/GenBank/DDBJ whole genome shotgun (WGS) entry which is preliminary data.</text>
</comment>
<dbReference type="AlphaFoldDB" id="A0A4V6DG24"/>
<protein>
    <submittedName>
        <fullName evidence="1">Uncharacterized protein</fullName>
    </submittedName>
</protein>
<organism evidence="1 2">
    <name type="scientific">Colletotrichum tanaceti</name>
    <dbReference type="NCBI Taxonomy" id="1306861"/>
    <lineage>
        <taxon>Eukaryota</taxon>
        <taxon>Fungi</taxon>
        <taxon>Dikarya</taxon>
        <taxon>Ascomycota</taxon>
        <taxon>Pezizomycotina</taxon>
        <taxon>Sordariomycetes</taxon>
        <taxon>Hypocreomycetidae</taxon>
        <taxon>Glomerellales</taxon>
        <taxon>Glomerellaceae</taxon>
        <taxon>Colletotrichum</taxon>
        <taxon>Colletotrichum destructivum species complex</taxon>
    </lineage>
</organism>
<evidence type="ECO:0000313" key="1">
    <source>
        <dbReference type="EMBL" id="TKW51286.1"/>
    </source>
</evidence>
<sequence length="184" mass="21248">MENKLPIQQNYLIYQKNYVRVGHYRVVHRFLSPEVGQLLVLYLSAVLPFWQFVTSDVLEQKLGKEGSISSSTQANIHDKSKVPEKRCQVYFLREALARYVQDTGHAHSYVTAPLIWMWKTRNYGMKIRWETGSGGCITWEGERLYVNEIDFTMDGFWAMIHIRLADAQAALQPLLGLGPEDDLP</sequence>
<evidence type="ECO:0000313" key="2">
    <source>
        <dbReference type="Proteomes" id="UP000310108"/>
    </source>
</evidence>
<dbReference type="Proteomes" id="UP000310108">
    <property type="component" value="Unassembled WGS sequence"/>
</dbReference>
<dbReference type="STRING" id="1306861.A0A4V6DG24"/>
<keyword evidence="2" id="KW-1185">Reference proteome</keyword>
<dbReference type="EMBL" id="PJEX01000321">
    <property type="protein sequence ID" value="TKW51286.1"/>
    <property type="molecule type" value="Genomic_DNA"/>
</dbReference>
<reference evidence="1 2" key="1">
    <citation type="journal article" date="2019" name="PLoS ONE">
        <title>Comparative genome analysis indicates high evolutionary potential of pathogenicity genes in Colletotrichum tanaceti.</title>
        <authorList>
            <person name="Lelwala R.V."/>
            <person name="Korhonen P.K."/>
            <person name="Young N.D."/>
            <person name="Scott J.B."/>
            <person name="Ades P.A."/>
            <person name="Gasser R.B."/>
            <person name="Taylor P.W.J."/>
        </authorList>
    </citation>
    <scope>NUCLEOTIDE SEQUENCE [LARGE SCALE GENOMIC DNA]</scope>
    <source>
        <strain evidence="1">BRIP57314</strain>
    </source>
</reference>
<name>A0A4V6DG24_9PEZI</name>
<gene>
    <name evidence="1" type="ORF">CTA1_7639</name>
</gene>
<proteinExistence type="predicted"/>
<accession>A0A4V6DG24</accession>